<reference evidence="3" key="2">
    <citation type="submission" date="2019-07" db="EMBL/GenBank/DDBJ databases">
        <title>Phylogenomic Reclassification of ATCC Bacillus Strains and Various Taxa within the Genus Bacillus.</title>
        <authorList>
            <person name="Riojas M.A."/>
            <person name="Frank A.M."/>
            <person name="Fenn S.L."/>
            <person name="King S.P."/>
            <person name="Brower S.M."/>
            <person name="Hazbon M.H."/>
        </authorList>
    </citation>
    <scope>NUCLEOTIDE SEQUENCE</scope>
    <source>
        <strain evidence="3">ATCC 35646</strain>
    </source>
</reference>
<dbReference type="Proteomes" id="UP001181533">
    <property type="component" value="Unassembled WGS sequence"/>
</dbReference>
<feature type="compositionally biased region" description="Polar residues" evidence="1">
    <location>
        <begin position="137"/>
        <end position="165"/>
    </location>
</feature>
<evidence type="ECO:0000313" key="6">
    <source>
        <dbReference type="Proteomes" id="UP000501107"/>
    </source>
</evidence>
<name>A0A0B5NNV8_BACTU</name>
<dbReference type="KEGG" id="btw:BF38_5937"/>
<geneLocation type="plasmid" evidence="4 6">
    <name>unnamed3</name>
</geneLocation>
<accession>A0A0B5NNV8</accession>
<dbReference type="PANTHER" id="PTHR38589:SF1">
    <property type="entry name" value="BLR0621 PROTEIN"/>
    <property type="match status" value="1"/>
</dbReference>
<dbReference type="PANTHER" id="PTHR38589">
    <property type="entry name" value="BLR0621 PROTEIN"/>
    <property type="match status" value="1"/>
</dbReference>
<dbReference type="EMBL" id="VKQN01000001">
    <property type="protein sequence ID" value="MDR4174753.1"/>
    <property type="molecule type" value="Genomic_DNA"/>
</dbReference>
<evidence type="ECO:0000313" key="2">
    <source>
        <dbReference type="EMBL" id="AJG73803.1"/>
    </source>
</evidence>
<evidence type="ECO:0000313" key="3">
    <source>
        <dbReference type="EMBL" id="MDR4174753.1"/>
    </source>
</evidence>
<dbReference type="RefSeq" id="WP_000732164.1">
    <property type="nucleotide sequence ID" value="NZ_CP009334.1"/>
</dbReference>
<dbReference type="EMBL" id="CP009334">
    <property type="protein sequence ID" value="AJG73803.1"/>
    <property type="molecule type" value="Genomic_DNA"/>
</dbReference>
<evidence type="ECO:0000313" key="5">
    <source>
        <dbReference type="Proteomes" id="UP000031876"/>
    </source>
</evidence>
<protein>
    <submittedName>
        <fullName evidence="4">L,D-transpeptidase family protein</fullName>
    </submittedName>
    <submittedName>
        <fullName evidence="2">S-layer family domain protein</fullName>
    </submittedName>
</protein>
<feature type="compositionally biased region" description="Low complexity" evidence="1">
    <location>
        <begin position="185"/>
        <end position="196"/>
    </location>
</feature>
<keyword evidence="4" id="KW-0614">Plasmid</keyword>
<dbReference type="Proteomes" id="UP000031876">
    <property type="component" value="Plasmid 2"/>
</dbReference>
<reference evidence="2 5" key="1">
    <citation type="journal article" date="2015" name="Genome Announc.">
        <title>Complete genome sequences for 35 biothreat assay-relevant bacillus species.</title>
        <authorList>
            <person name="Johnson S.L."/>
            <person name="Daligault H.E."/>
            <person name="Davenport K.W."/>
            <person name="Jaissle J."/>
            <person name="Frey K.G."/>
            <person name="Ladner J.T."/>
            <person name="Broomall S.M."/>
            <person name="Bishop-Lilly K.A."/>
            <person name="Bruce D.C."/>
            <person name="Gibbons H.S."/>
            <person name="Coyne S.R."/>
            <person name="Lo C.C."/>
            <person name="Meincke L."/>
            <person name="Munk A.C."/>
            <person name="Koroleva G.I."/>
            <person name="Rosenzweig C.N."/>
            <person name="Palacios G.F."/>
            <person name="Redden C.L."/>
            <person name="Minogue T.D."/>
            <person name="Chain P.S."/>
        </authorList>
    </citation>
    <scope>NUCLEOTIDE SEQUENCE [LARGE SCALE GENOMIC DNA]</scope>
    <source>
        <strain evidence="2 5">HD1011</strain>
        <plasmid evidence="2 5">2</plasmid>
    </source>
</reference>
<reference evidence="4 6" key="3">
    <citation type="submission" date="2020-05" db="EMBL/GenBank/DDBJ databases">
        <title>FDA dAtabase for Regulatory Grade micrObial Sequences (FDA-ARGOS): Supporting development and validation of Infectious Disease Dx tests.</title>
        <authorList>
            <person name="Nelson B."/>
            <person name="Plummer A."/>
            <person name="Tallon L."/>
            <person name="Sadzewicz L."/>
            <person name="Zhao X."/>
            <person name="Vavikolanu K."/>
            <person name="Mehta A."/>
            <person name="Aluvathingal J."/>
            <person name="Nadendla S."/>
            <person name="Myers T."/>
            <person name="Yan Y."/>
            <person name="Sichtig H."/>
        </authorList>
    </citation>
    <scope>NUCLEOTIDE SEQUENCE [LARGE SCALE GENOMIC DNA]</scope>
    <source>
        <strain evidence="4 6">FDAARGOS_795</strain>
        <plasmid evidence="4 6">unnamed3</plasmid>
    </source>
</reference>
<dbReference type="AlphaFoldDB" id="A0A0B5NNV8"/>
<organism evidence="4 6">
    <name type="scientific">Bacillus thuringiensis</name>
    <dbReference type="NCBI Taxonomy" id="1428"/>
    <lineage>
        <taxon>Bacteria</taxon>
        <taxon>Bacillati</taxon>
        <taxon>Bacillota</taxon>
        <taxon>Bacilli</taxon>
        <taxon>Bacillales</taxon>
        <taxon>Bacillaceae</taxon>
        <taxon>Bacillus</taxon>
        <taxon>Bacillus cereus group</taxon>
    </lineage>
</organism>
<sequence>MKKLDVETLKKHKKKLIVAGIGVAVLTSAGFGGNYYVQAKETEKQEIQQKEAKKKEVAKQEAEKKKQDELKAKLAKEEADKKAEEERVKAEEQKKAEEEKAKAEEQAKQEAERVKQEEEKKVEEQKKAEEGKQEEQVNGNQEGKKQGNSQENKQSKTQGNEQTQGIKGVAKKAEEPQQGSQENPQAKQGGEQAKQQTNNQEQPKQVSQQPTNKGGNQQANVQQEQGTAMTRAVSNSSVGKRTDQIVAVVAQGSSAKVTYLEKHNGNWKEVFTTNGFVGSQGVGQANESVSRTPRGAHSLGFAFGTSNPGTNLPFRQITPKSYWISNVNDDQYNTWQERDSSSPQDEHLIKETVAYKYGIVINYNTSNPVKGGGSGFFLHVSNGRPTAGCVSVPQAKMVELMQKLHGGAYIVNVNSINEISNY</sequence>
<evidence type="ECO:0000256" key="1">
    <source>
        <dbReference type="SAM" id="MobiDB-lite"/>
    </source>
</evidence>
<dbReference type="EMBL" id="CP053979">
    <property type="protein sequence ID" value="QKH22632.1"/>
    <property type="molecule type" value="Genomic_DNA"/>
</dbReference>
<feature type="region of interest" description="Disordered" evidence="1">
    <location>
        <begin position="47"/>
        <end position="239"/>
    </location>
</feature>
<feature type="compositionally biased region" description="Basic and acidic residues" evidence="1">
    <location>
        <begin position="47"/>
        <end position="135"/>
    </location>
</feature>
<gene>
    <name evidence="2" type="ORF">BF38_5937</name>
    <name evidence="3" type="ORF">FO599_01225</name>
    <name evidence="4" type="ORF">FOC89_01195</name>
</gene>
<feature type="compositionally biased region" description="Polar residues" evidence="1">
    <location>
        <begin position="197"/>
        <end position="239"/>
    </location>
</feature>
<proteinExistence type="predicted"/>
<evidence type="ECO:0000313" key="4">
    <source>
        <dbReference type="EMBL" id="QKH22632.1"/>
    </source>
</evidence>
<geneLocation type="plasmid" evidence="2 5">
    <name>2</name>
</geneLocation>
<dbReference type="Proteomes" id="UP000501107">
    <property type="component" value="Plasmid unnamed3"/>
</dbReference>